<proteinExistence type="predicted"/>
<feature type="compositionally biased region" description="Basic residues" evidence="1">
    <location>
        <begin position="68"/>
        <end position="78"/>
    </location>
</feature>
<feature type="region of interest" description="Disordered" evidence="1">
    <location>
        <begin position="1"/>
        <end position="146"/>
    </location>
</feature>
<feature type="compositionally biased region" description="Pro residues" evidence="1">
    <location>
        <begin position="101"/>
        <end position="113"/>
    </location>
</feature>
<dbReference type="EMBL" id="CAUYUJ010021573">
    <property type="protein sequence ID" value="CAK0905512.1"/>
    <property type="molecule type" value="Genomic_DNA"/>
</dbReference>
<dbReference type="Proteomes" id="UP001189429">
    <property type="component" value="Unassembled WGS sequence"/>
</dbReference>
<protein>
    <submittedName>
        <fullName evidence="2">Uncharacterized protein</fullName>
    </submittedName>
</protein>
<comment type="caution">
    <text evidence="2">The sequence shown here is derived from an EMBL/GenBank/DDBJ whole genome shotgun (WGS) entry which is preliminary data.</text>
</comment>
<evidence type="ECO:0000256" key="1">
    <source>
        <dbReference type="SAM" id="MobiDB-lite"/>
    </source>
</evidence>
<accession>A0ABN9Y359</accession>
<keyword evidence="3" id="KW-1185">Reference proteome</keyword>
<feature type="compositionally biased region" description="Basic and acidic residues" evidence="1">
    <location>
        <begin position="33"/>
        <end position="52"/>
    </location>
</feature>
<sequence>MAEDELATDSIVEDNPYFGTQELNPGRLRKRRSETWHRISEMRAAEGEDERPIPAAAAPARSQSCPKLPHRGRGHAHSRSADLVGAPPRPLGPRALSGQLPGPPPPRCAPPCGLPRGPRPGRARSAEPRSPSQSSPGPFRGIRAKQYTPYLQELQAFAAHNEKRAMEESVAIRA</sequence>
<reference evidence="2" key="1">
    <citation type="submission" date="2023-10" db="EMBL/GenBank/DDBJ databases">
        <authorList>
            <person name="Chen Y."/>
            <person name="Shah S."/>
            <person name="Dougan E. K."/>
            <person name="Thang M."/>
            <person name="Chan C."/>
        </authorList>
    </citation>
    <scope>NUCLEOTIDE SEQUENCE [LARGE SCALE GENOMIC DNA]</scope>
</reference>
<evidence type="ECO:0000313" key="2">
    <source>
        <dbReference type="EMBL" id="CAK0905512.1"/>
    </source>
</evidence>
<organism evidence="2 3">
    <name type="scientific">Prorocentrum cordatum</name>
    <dbReference type="NCBI Taxonomy" id="2364126"/>
    <lineage>
        <taxon>Eukaryota</taxon>
        <taxon>Sar</taxon>
        <taxon>Alveolata</taxon>
        <taxon>Dinophyceae</taxon>
        <taxon>Prorocentrales</taxon>
        <taxon>Prorocentraceae</taxon>
        <taxon>Prorocentrum</taxon>
    </lineage>
</organism>
<name>A0ABN9Y359_9DINO</name>
<gene>
    <name evidence="2" type="ORF">PCOR1329_LOCUS81202</name>
</gene>
<evidence type="ECO:0000313" key="3">
    <source>
        <dbReference type="Proteomes" id="UP001189429"/>
    </source>
</evidence>